<proteinExistence type="predicted"/>
<protein>
    <submittedName>
        <fullName evidence="1">Uncharacterized protein</fullName>
    </submittedName>
</protein>
<dbReference type="Proteomes" id="UP000827872">
    <property type="component" value="Linkage Group LG01"/>
</dbReference>
<accession>A0ACB8G7Y0</accession>
<organism evidence="1 2">
    <name type="scientific">Sphaerodactylus townsendi</name>
    <dbReference type="NCBI Taxonomy" id="933632"/>
    <lineage>
        <taxon>Eukaryota</taxon>
        <taxon>Metazoa</taxon>
        <taxon>Chordata</taxon>
        <taxon>Craniata</taxon>
        <taxon>Vertebrata</taxon>
        <taxon>Euteleostomi</taxon>
        <taxon>Lepidosauria</taxon>
        <taxon>Squamata</taxon>
        <taxon>Bifurcata</taxon>
        <taxon>Gekkota</taxon>
        <taxon>Sphaerodactylidae</taxon>
        <taxon>Sphaerodactylus</taxon>
    </lineage>
</organism>
<evidence type="ECO:0000313" key="2">
    <source>
        <dbReference type="Proteomes" id="UP000827872"/>
    </source>
</evidence>
<sequence length="183" mass="19904">MARCLVCGWHSTGSGSRISTILVGGVLIGSVPSGANISPPANIHGLRLTPQKMPVSMFLLDLSDLGEAAAMPQECVPAPSDLELMGGVTPYRQRIHGVLWFRIFGNRWRLSSNQTGLGSGTDGSVKERAVGNKNVNSSVEPWKRNFPYEGRPKSICSSKTSPPVTEVPEHFPLELQRQRRIMP</sequence>
<keyword evidence="2" id="KW-1185">Reference proteome</keyword>
<name>A0ACB8G7Y0_9SAUR</name>
<reference evidence="1" key="1">
    <citation type="submission" date="2021-08" db="EMBL/GenBank/DDBJ databases">
        <title>The first chromosome-level gecko genome reveals the dynamic sex chromosomes of Neotropical dwarf geckos (Sphaerodactylidae: Sphaerodactylus).</title>
        <authorList>
            <person name="Pinto B.J."/>
            <person name="Keating S.E."/>
            <person name="Gamble T."/>
        </authorList>
    </citation>
    <scope>NUCLEOTIDE SEQUENCE</scope>
    <source>
        <strain evidence="1">TG3544</strain>
    </source>
</reference>
<comment type="caution">
    <text evidence="1">The sequence shown here is derived from an EMBL/GenBank/DDBJ whole genome shotgun (WGS) entry which is preliminary data.</text>
</comment>
<dbReference type="EMBL" id="CM037614">
    <property type="protein sequence ID" value="KAH8015552.1"/>
    <property type="molecule type" value="Genomic_DNA"/>
</dbReference>
<evidence type="ECO:0000313" key="1">
    <source>
        <dbReference type="EMBL" id="KAH8015552.1"/>
    </source>
</evidence>
<gene>
    <name evidence="1" type="ORF">K3G42_005435</name>
</gene>